<accession>A0ACD4ZUV6</accession>
<evidence type="ECO:0000313" key="2">
    <source>
        <dbReference type="Proteomes" id="UP001348369"/>
    </source>
</evidence>
<keyword evidence="2" id="KW-1185">Reference proteome</keyword>
<organism evidence="1 2">
    <name type="scientific">Streptomyces scopuliridis</name>
    <dbReference type="NCBI Taxonomy" id="452529"/>
    <lineage>
        <taxon>Bacteria</taxon>
        <taxon>Bacillati</taxon>
        <taxon>Actinomycetota</taxon>
        <taxon>Actinomycetes</taxon>
        <taxon>Kitasatosporales</taxon>
        <taxon>Streptomycetaceae</taxon>
        <taxon>Streptomyces</taxon>
    </lineage>
</organism>
<protein>
    <submittedName>
        <fullName evidence="1">Uncharacterized protein</fullName>
    </submittedName>
</protein>
<name>A0ACD4ZUV6_9ACTN</name>
<sequence>MILPVRRPGRALTLLKAKARATAHPADPSWPVRLAEDLRELDADWRESAEVCADAAWTARATGHSVLGLLSPDQVTAAGLDPVTARTFRHLYLSALRYDFRCPTLQAFVERLPDSAHPTLDCHSRALYAFALLGQSRREGLDLMDEVLAEAGEHAKTLHVLLHGLWLGQDLDQGAERLLALSSRPVFDTGSDPIVLFRVAGALRRLSRYDEGLAAIDRALDLLPPGDIAVHADLVRERSLISAARDIHQHLPTRAFGGTPT</sequence>
<evidence type="ECO:0000313" key="1">
    <source>
        <dbReference type="EMBL" id="WSC01558.1"/>
    </source>
</evidence>
<reference evidence="1" key="1">
    <citation type="submission" date="2022-10" db="EMBL/GenBank/DDBJ databases">
        <title>The complete genomes of actinobacterial strains from the NBC collection.</title>
        <authorList>
            <person name="Joergensen T.S."/>
            <person name="Alvarez Arevalo M."/>
            <person name="Sterndorff E.B."/>
            <person name="Faurdal D."/>
            <person name="Vuksanovic O."/>
            <person name="Mourched A.-S."/>
            <person name="Charusanti P."/>
            <person name="Shaw S."/>
            <person name="Blin K."/>
            <person name="Weber T."/>
        </authorList>
    </citation>
    <scope>NUCLEOTIDE SEQUENCE</scope>
    <source>
        <strain evidence="1">NBC 01771</strain>
    </source>
</reference>
<proteinExistence type="predicted"/>
<dbReference type="Proteomes" id="UP001348369">
    <property type="component" value="Chromosome"/>
</dbReference>
<gene>
    <name evidence="1" type="ORF">OG835_34160</name>
</gene>
<dbReference type="EMBL" id="CP109109">
    <property type="protein sequence ID" value="WSC01558.1"/>
    <property type="molecule type" value="Genomic_DNA"/>
</dbReference>